<keyword evidence="4" id="KW-1185">Reference proteome</keyword>
<dbReference type="STRING" id="1384056.N787_06440"/>
<dbReference type="RefSeq" id="WP_034210064.1">
    <property type="nucleotide sequence ID" value="NZ_AVCK01000003.1"/>
</dbReference>
<dbReference type="AlphaFoldDB" id="A0A091B9A2"/>
<dbReference type="Proteomes" id="UP000029393">
    <property type="component" value="Unassembled WGS sequence"/>
</dbReference>
<feature type="transmembrane region" description="Helical" evidence="2">
    <location>
        <begin position="45"/>
        <end position="62"/>
    </location>
</feature>
<sequence>MTPALPIQRALAVARRRHAAIVAAFALPVLGYVAASLATDRSPAALLQAGVVIAITALVAWLKRPGRDLRGLVRRLDARPDLEDSADLLFAAPGSLGPLQQLQRQRLLDRLACRPADLRAAWPLRSLLAIWIVFGTLTAATIWLFPQGITITLPQRPSPTPAPTAAAATDLVVETARLHAEPPAYTGLAAGTQPELSGKFAQDSRLRWTLRFAPQPEAVELVFHDGQRLPLTREGEDWTATRTLSKSTLYRIVPAGPLPLRDDALHRLDAIPDQPPQIRAVAPERSLTLATPGQRQWALDFEASDDHGLGPARLEITLAQGSGEQVTVTEQTRVLRGEGDARLRRYAHTLDLARLGLAEGDDLIVRLVVADNRAPSPQQSRSASFILRWPLPPSAESTGMEGLVKKALPAYFRSQRQIIIDAEALLADRPRLTADEFMLRSNNLGVDQRLLRLRYGQFLGEESEGEPEPPPGYEDGEHAEGDGHDHASEPPAAPTPPGGDSMLELYGHTHDEAEAATLLDPETRALLKQALDAMWLSEGGLRQGDPAAALPHAYRALGFIKQVQQASRIYLARTGLELPPIDEARRMTGDRKGIASRTTGLAPRDAGENPALPLWQALAGPDGGEPALEAFADWLRANEARVDDPLSLVAAIDALRRDPACTDCRAALRARLWPLLPRDAAMTPARPRPGERGQAYLDALRTEASP</sequence>
<feature type="transmembrane region" description="Helical" evidence="2">
    <location>
        <begin position="127"/>
        <end position="145"/>
    </location>
</feature>
<evidence type="ECO:0000313" key="4">
    <source>
        <dbReference type="Proteomes" id="UP000029393"/>
    </source>
</evidence>
<keyword evidence="2" id="KW-0812">Transmembrane</keyword>
<feature type="compositionally biased region" description="Basic and acidic residues" evidence="1">
    <location>
        <begin position="475"/>
        <end position="488"/>
    </location>
</feature>
<name>A0A091B9A2_9GAMM</name>
<reference evidence="3 4" key="1">
    <citation type="submission" date="2013-09" db="EMBL/GenBank/DDBJ databases">
        <title>Genome sequencing of Arenimonas metalli.</title>
        <authorList>
            <person name="Chen F."/>
            <person name="Wang G."/>
        </authorList>
    </citation>
    <scope>NUCLEOTIDE SEQUENCE [LARGE SCALE GENOMIC DNA]</scope>
    <source>
        <strain evidence="3 4">CF5-1</strain>
    </source>
</reference>
<comment type="caution">
    <text evidence="3">The sequence shown here is derived from an EMBL/GenBank/DDBJ whole genome shotgun (WGS) entry which is preliminary data.</text>
</comment>
<evidence type="ECO:0000313" key="3">
    <source>
        <dbReference type="EMBL" id="KFN48072.1"/>
    </source>
</evidence>
<dbReference type="OrthoDB" id="780137at2"/>
<dbReference type="eggNOG" id="COG0803">
    <property type="taxonomic scope" value="Bacteria"/>
</dbReference>
<feature type="region of interest" description="Disordered" evidence="1">
    <location>
        <begin position="682"/>
        <end position="706"/>
    </location>
</feature>
<evidence type="ECO:0000256" key="2">
    <source>
        <dbReference type="SAM" id="Phobius"/>
    </source>
</evidence>
<protein>
    <recommendedName>
        <fullName evidence="5">DUF4175 domain-containing protein</fullName>
    </recommendedName>
</protein>
<accession>A0A091B9A2</accession>
<keyword evidence="2" id="KW-1133">Transmembrane helix</keyword>
<feature type="region of interest" description="Disordered" evidence="1">
    <location>
        <begin position="460"/>
        <end position="504"/>
    </location>
</feature>
<gene>
    <name evidence="3" type="ORF">N787_06440</name>
</gene>
<evidence type="ECO:0008006" key="5">
    <source>
        <dbReference type="Google" id="ProtNLM"/>
    </source>
</evidence>
<evidence type="ECO:0000256" key="1">
    <source>
        <dbReference type="SAM" id="MobiDB-lite"/>
    </source>
</evidence>
<keyword evidence="2" id="KW-0472">Membrane</keyword>
<dbReference type="PATRIC" id="fig|1384056.3.peg.163"/>
<dbReference type="EMBL" id="AVCK01000003">
    <property type="protein sequence ID" value="KFN48072.1"/>
    <property type="molecule type" value="Genomic_DNA"/>
</dbReference>
<organism evidence="3 4">
    <name type="scientific">Arenimonas metalli CF5-1</name>
    <dbReference type="NCBI Taxonomy" id="1384056"/>
    <lineage>
        <taxon>Bacteria</taxon>
        <taxon>Pseudomonadati</taxon>
        <taxon>Pseudomonadota</taxon>
        <taxon>Gammaproteobacteria</taxon>
        <taxon>Lysobacterales</taxon>
        <taxon>Lysobacteraceae</taxon>
        <taxon>Arenimonas</taxon>
    </lineage>
</organism>
<proteinExistence type="predicted"/>